<feature type="binding site" evidence="14">
    <location>
        <position position="34"/>
    </location>
    <ligand>
        <name>Mg(2+)</name>
        <dbReference type="ChEBI" id="CHEBI:18420"/>
        <label>2</label>
    </ligand>
</feature>
<dbReference type="GO" id="GO:0005525">
    <property type="term" value="F:GTP binding"/>
    <property type="evidence" value="ECO:0007669"/>
    <property type="project" value="UniProtKB-KW"/>
</dbReference>
<dbReference type="InterPro" id="IPR011640">
    <property type="entry name" value="Fe2_transport_prot_B_C"/>
</dbReference>
<feature type="transmembrane region" description="Helical" evidence="15">
    <location>
        <begin position="658"/>
        <end position="680"/>
    </location>
</feature>
<comment type="function">
    <text evidence="15">Probable transporter of a GTP-driven Fe(2+) uptake system.</text>
</comment>
<comment type="subcellular location">
    <subcellularLocation>
        <location evidence="15">Cell inner membrane</location>
        <topology evidence="15">Multi-pass membrane protein</topology>
    </subcellularLocation>
    <subcellularLocation>
        <location evidence="1">Cell membrane</location>
        <topology evidence="1">Multi-pass membrane protein</topology>
    </subcellularLocation>
</comment>
<evidence type="ECO:0000256" key="8">
    <source>
        <dbReference type="ARBA" id="ARBA00023004"/>
    </source>
</evidence>
<dbReference type="GO" id="GO:0046872">
    <property type="term" value="F:metal ion binding"/>
    <property type="evidence" value="ECO:0007669"/>
    <property type="project" value="UniProtKB-KW"/>
</dbReference>
<keyword evidence="8 15" id="KW-0408">Iron</keyword>
<dbReference type="Pfam" id="PF02421">
    <property type="entry name" value="FeoB_N"/>
    <property type="match status" value="1"/>
</dbReference>
<feature type="transmembrane region" description="Helical" evidence="15">
    <location>
        <begin position="391"/>
        <end position="413"/>
    </location>
</feature>
<evidence type="ECO:0000256" key="11">
    <source>
        <dbReference type="ARBA" id="ARBA00023136"/>
    </source>
</evidence>
<keyword evidence="11 15" id="KW-0472">Membrane</keyword>
<dbReference type="PROSITE" id="PS51711">
    <property type="entry name" value="G_FEOB"/>
    <property type="match status" value="1"/>
</dbReference>
<evidence type="ECO:0000256" key="12">
    <source>
        <dbReference type="NCBIfam" id="TIGR00437"/>
    </source>
</evidence>
<dbReference type="GO" id="GO:0005886">
    <property type="term" value="C:plasma membrane"/>
    <property type="evidence" value="ECO:0007669"/>
    <property type="project" value="UniProtKB-SubCell"/>
</dbReference>
<keyword evidence="14" id="KW-0460">Magnesium</keyword>
<evidence type="ECO:0000256" key="5">
    <source>
        <dbReference type="ARBA" id="ARBA00022692"/>
    </source>
</evidence>
<dbReference type="InterPro" id="IPR027417">
    <property type="entry name" value="P-loop_NTPase"/>
</dbReference>
<evidence type="ECO:0000256" key="3">
    <source>
        <dbReference type="ARBA" id="ARBA00022475"/>
    </source>
</evidence>
<dbReference type="SUPFAM" id="SSF52540">
    <property type="entry name" value="P-loop containing nucleoside triphosphate hydrolases"/>
    <property type="match status" value="1"/>
</dbReference>
<dbReference type="InterPro" id="IPR003373">
    <property type="entry name" value="Fe2_transport_prot-B"/>
</dbReference>
<evidence type="ECO:0000256" key="10">
    <source>
        <dbReference type="ARBA" id="ARBA00023134"/>
    </source>
</evidence>
<feature type="transmembrane region" description="Helical" evidence="15">
    <location>
        <begin position="462"/>
        <end position="484"/>
    </location>
</feature>
<evidence type="ECO:0000259" key="16">
    <source>
        <dbReference type="PROSITE" id="PS51711"/>
    </source>
</evidence>
<name>A0AA49GLI3_9BACT</name>
<keyword evidence="7 15" id="KW-1133">Transmembrane helix</keyword>
<feature type="transmembrane region" description="Helical" evidence="15">
    <location>
        <begin position="425"/>
        <end position="450"/>
    </location>
</feature>
<dbReference type="InterPro" id="IPR011642">
    <property type="entry name" value="Gate_dom"/>
</dbReference>
<protein>
    <recommendedName>
        <fullName evidence="12 15">Ferrous iron transport protein B</fullName>
    </recommendedName>
</protein>
<feature type="binding site" evidence="13">
    <location>
        <begin position="23"/>
        <end position="30"/>
    </location>
    <ligand>
        <name>GTP</name>
        <dbReference type="ChEBI" id="CHEBI:37565"/>
        <label>1</label>
    </ligand>
</feature>
<dbReference type="Gene3D" id="3.40.50.300">
    <property type="entry name" value="P-loop containing nucleotide triphosphate hydrolases"/>
    <property type="match status" value="1"/>
</dbReference>
<feature type="binding site" evidence="14">
    <location>
        <position position="37"/>
    </location>
    <ligand>
        <name>Mg(2+)</name>
        <dbReference type="ChEBI" id="CHEBI:18420"/>
        <label>2</label>
    </ligand>
</feature>
<evidence type="ECO:0000256" key="13">
    <source>
        <dbReference type="PIRSR" id="PIRSR603373-1"/>
    </source>
</evidence>
<feature type="binding site" evidence="13">
    <location>
        <begin position="48"/>
        <end position="52"/>
    </location>
    <ligand>
        <name>GTP</name>
        <dbReference type="ChEBI" id="CHEBI:37565"/>
        <label>1</label>
    </ligand>
</feature>
<evidence type="ECO:0000256" key="14">
    <source>
        <dbReference type="PIRSR" id="PIRSR603373-2"/>
    </source>
</evidence>
<feature type="transmembrane region" description="Helical" evidence="15">
    <location>
        <begin position="347"/>
        <end position="371"/>
    </location>
</feature>
<evidence type="ECO:0000313" key="17">
    <source>
        <dbReference type="EMBL" id="WKN36512.1"/>
    </source>
</evidence>
<dbReference type="NCBIfam" id="TIGR00437">
    <property type="entry name" value="feoB"/>
    <property type="match status" value="1"/>
</dbReference>
<keyword evidence="3" id="KW-1003">Cell membrane</keyword>
<accession>A0AA49GLI3</accession>
<gene>
    <name evidence="17" type="primary">feoB</name>
    <name evidence="17" type="ORF">K4G66_29560</name>
</gene>
<dbReference type="PANTHER" id="PTHR43185:SF1">
    <property type="entry name" value="FE(2+) TRANSPORTER FEOB"/>
    <property type="match status" value="1"/>
</dbReference>
<keyword evidence="4 15" id="KW-0410">Iron transport</keyword>
<evidence type="ECO:0000256" key="2">
    <source>
        <dbReference type="ARBA" id="ARBA00022448"/>
    </source>
</evidence>
<dbReference type="InterPro" id="IPR030389">
    <property type="entry name" value="G_FEOB_dom"/>
</dbReference>
<dbReference type="AlphaFoldDB" id="A0AA49GLI3"/>
<dbReference type="InterPro" id="IPR006073">
    <property type="entry name" value="GTP-bd"/>
</dbReference>
<dbReference type="CDD" id="cd01879">
    <property type="entry name" value="FeoB"/>
    <property type="match status" value="1"/>
</dbReference>
<evidence type="ECO:0000256" key="15">
    <source>
        <dbReference type="RuleBase" id="RU362098"/>
    </source>
</evidence>
<dbReference type="EMBL" id="CP120682">
    <property type="protein sequence ID" value="WKN36512.1"/>
    <property type="molecule type" value="Genomic_DNA"/>
</dbReference>
<dbReference type="NCBIfam" id="TIGR00231">
    <property type="entry name" value="small_GTP"/>
    <property type="match status" value="1"/>
</dbReference>
<keyword evidence="10 13" id="KW-0342">GTP-binding</keyword>
<feature type="transmembrane region" description="Helical" evidence="15">
    <location>
        <begin position="291"/>
        <end position="314"/>
    </location>
</feature>
<feature type="transmembrane region" description="Helical" evidence="15">
    <location>
        <begin position="523"/>
        <end position="542"/>
    </location>
</feature>
<evidence type="ECO:0000256" key="1">
    <source>
        <dbReference type="ARBA" id="ARBA00004651"/>
    </source>
</evidence>
<sequence length="713" mass="79058">MSKASATTTVERSTGLAKIALVGNPNSGKSSLFNLLTGLNQKVGNYPGVTVDRKTGTTSLPSGETVQIIDLPGTYSIYPRSSDEQVVANTLLDLKNQPVDTVVMIADVTNLERNLLLFTQLLDLGLPLVLVLNMADLAHKQGLKVNVAKLRQALGNIPVVTMNARRGEGVSELKEVLEQGVEPPLVSFYNPQAVAPEAVAEIKHQFHCQNYYQAYLLLQYGESLRFLSPEERKILADAKQQFGFEGKALQIKETTERYQRIQDILAQAVTVATNKPSSFTEKVDRMVTHKVWGYLIFFGLLLFIFQAIFAWAAVPMDFIDLFFGQLSGWLHDTLPEGALSDLLSEGVVPGIGGIVIFIPQIAILFAFITILEESGYMARVVFMMDKLMRRVGLNGRSVVPLISGLACAIPAIMAARGIDDWKDRIITIFVTPFMSCSARLPVYVILIGLVVPNETYWGVFNLQGLTLMGMYLLGFFAAIISAWAMKKIMRAKSRGFLVMELPAYRWPRWANVGITVLEKSKTFVFEAGKIILAVSIILWVLASYGPGDAIQRGEERVRAQAQQDETLAESLDRSIASVRLQESYAGQFGKWIEPVIRPLGYDWKIGIALITSFAAREVFVGTIATLYSIGEVEDEGTIKSRLRNEINPETGGPRFTPAVAFSLLVFYAFAMQCMSTLAIVKRETKSWKWPMLQLLYMTVLAYVSAFAVYQLFS</sequence>
<feature type="binding site" evidence="14">
    <location>
        <position position="38"/>
    </location>
    <ligand>
        <name>Mg(2+)</name>
        <dbReference type="ChEBI" id="CHEBI:18420"/>
        <label>2</label>
    </ligand>
</feature>
<keyword evidence="14" id="KW-0479">Metal-binding</keyword>
<dbReference type="GO" id="GO:0015093">
    <property type="term" value="F:ferrous iron transmembrane transporter activity"/>
    <property type="evidence" value="ECO:0007669"/>
    <property type="project" value="UniProtKB-UniRule"/>
</dbReference>
<dbReference type="InterPro" id="IPR005225">
    <property type="entry name" value="Small_GTP-bd"/>
</dbReference>
<keyword evidence="6 13" id="KW-0547">Nucleotide-binding</keyword>
<keyword evidence="9" id="KW-0406">Ion transport</keyword>
<dbReference type="PRINTS" id="PR00326">
    <property type="entry name" value="GTP1OBG"/>
</dbReference>
<comment type="similarity">
    <text evidence="15">Belongs to the TRAFAC class TrmE-Era-EngA-EngB-Septin-like GTPase superfamily. FeoB GTPase (TC 9.A.8) family.</text>
</comment>
<dbReference type="PANTHER" id="PTHR43185">
    <property type="entry name" value="FERROUS IRON TRANSPORT PROTEIN B"/>
    <property type="match status" value="1"/>
</dbReference>
<feature type="binding site" evidence="13">
    <location>
        <begin position="133"/>
        <end position="136"/>
    </location>
    <ligand>
        <name>GTP</name>
        <dbReference type="ChEBI" id="CHEBI:37565"/>
        <label>1</label>
    </ligand>
</feature>
<evidence type="ECO:0000256" key="4">
    <source>
        <dbReference type="ARBA" id="ARBA00022496"/>
    </source>
</evidence>
<keyword evidence="2 15" id="KW-0813">Transport</keyword>
<dbReference type="Pfam" id="PF07664">
    <property type="entry name" value="FeoB_C"/>
    <property type="match status" value="1"/>
</dbReference>
<reference evidence="17" key="1">
    <citation type="journal article" date="2023" name="Comput. Struct. Biotechnol. J.">
        <title>Discovery of a novel marine Bacteroidetes with a rich repertoire of carbohydrate-active enzymes.</title>
        <authorList>
            <person name="Chen B."/>
            <person name="Liu G."/>
            <person name="Chen Q."/>
            <person name="Wang H."/>
            <person name="Liu L."/>
            <person name="Tang K."/>
        </authorList>
    </citation>
    <scope>NUCLEOTIDE SEQUENCE</scope>
    <source>
        <strain evidence="17">TK19036</strain>
    </source>
</reference>
<dbReference type="InterPro" id="IPR050860">
    <property type="entry name" value="FeoB_GTPase"/>
</dbReference>
<dbReference type="Pfam" id="PF07670">
    <property type="entry name" value="Gate"/>
    <property type="match status" value="2"/>
</dbReference>
<reference evidence="17" key="2">
    <citation type="journal article" date="2024" name="Antonie Van Leeuwenhoek">
        <title>Roseihalotalea indica gen. nov., sp. nov., a halophilic Bacteroidetes from mesopelagic Southwest Indian Ocean with higher carbohydrate metabolic potential.</title>
        <authorList>
            <person name="Chen B."/>
            <person name="Zhang M."/>
            <person name="Lin D."/>
            <person name="Ye J."/>
            <person name="Tang K."/>
        </authorList>
    </citation>
    <scope>NUCLEOTIDE SEQUENCE</scope>
    <source>
        <strain evidence="17">TK19036</strain>
    </source>
</reference>
<evidence type="ECO:0000256" key="6">
    <source>
        <dbReference type="ARBA" id="ARBA00022741"/>
    </source>
</evidence>
<organism evidence="17">
    <name type="scientific">Roseihalotalea indica</name>
    <dbReference type="NCBI Taxonomy" id="2867963"/>
    <lineage>
        <taxon>Bacteria</taxon>
        <taxon>Pseudomonadati</taxon>
        <taxon>Bacteroidota</taxon>
        <taxon>Cytophagia</taxon>
        <taxon>Cytophagales</taxon>
        <taxon>Catalimonadaceae</taxon>
        <taxon>Roseihalotalea</taxon>
    </lineage>
</organism>
<feature type="transmembrane region" description="Helical" evidence="15">
    <location>
        <begin position="692"/>
        <end position="712"/>
    </location>
</feature>
<proteinExistence type="inferred from homology"/>
<feature type="binding site" evidence="13">
    <location>
        <begin position="70"/>
        <end position="73"/>
    </location>
    <ligand>
        <name>GTP</name>
        <dbReference type="ChEBI" id="CHEBI:37565"/>
        <label>1</label>
    </ligand>
</feature>
<keyword evidence="5 15" id="KW-0812">Transmembrane</keyword>
<feature type="domain" description="FeoB-type G" evidence="16">
    <location>
        <begin position="16"/>
        <end position="183"/>
    </location>
</feature>
<evidence type="ECO:0000256" key="9">
    <source>
        <dbReference type="ARBA" id="ARBA00023065"/>
    </source>
</evidence>
<evidence type="ECO:0000256" key="7">
    <source>
        <dbReference type="ARBA" id="ARBA00022989"/>
    </source>
</evidence>